<proteinExistence type="predicted"/>
<dbReference type="PANTHER" id="PTHR31988">
    <property type="entry name" value="ESTERASE, PUTATIVE (DUF303)-RELATED"/>
    <property type="match status" value="1"/>
</dbReference>
<dbReference type="SUPFAM" id="SSF52266">
    <property type="entry name" value="SGNH hydrolase"/>
    <property type="match status" value="1"/>
</dbReference>
<evidence type="ECO:0000313" key="3">
    <source>
        <dbReference type="EMBL" id="GAA4237800.1"/>
    </source>
</evidence>
<accession>A0ABP8CDC7</accession>
<name>A0ABP8CDC7_9FLAO</name>
<comment type="caution">
    <text evidence="3">The sequence shown here is derived from an EMBL/GenBank/DDBJ whole genome shotgun (WGS) entry which is preliminary data.</text>
</comment>
<evidence type="ECO:0000256" key="1">
    <source>
        <dbReference type="ARBA" id="ARBA00022801"/>
    </source>
</evidence>
<sequence length="293" mass="33373">MKNQITFIFLFLVLFSFGQEKDVQVILLAGQSNMAGAGNYEDLDVATLKRINAVSNRVKFSFNGALPLPLSYTKNKPSKKYNFKKRFGPEIFIGLTLAEKYPNKTFLLIKRSQGGTSLYGAWNPEWDAEKAKLLEKGSFKQNLKLYSLHMEDIKSNLKRLESQGKTYNISGLAWMQGENDAIHEASVKSYKNNLCKLIDAYRIDLNVSKLPMVLGQINSRYGIEGGADRVRQAMVKFVNQDYYTSLIKTSKDTAWLDYPKHKDNVHYNTEGQKRLGLAFANRLINFIENIKGK</sequence>
<dbReference type="Gene3D" id="3.40.50.1110">
    <property type="entry name" value="SGNH hydrolase"/>
    <property type="match status" value="1"/>
</dbReference>
<dbReference type="InterPro" id="IPR052940">
    <property type="entry name" value="Carb_Esterase_6"/>
</dbReference>
<evidence type="ECO:0000313" key="4">
    <source>
        <dbReference type="Proteomes" id="UP001501496"/>
    </source>
</evidence>
<dbReference type="EMBL" id="BAABCA010000005">
    <property type="protein sequence ID" value="GAA4237800.1"/>
    <property type="molecule type" value="Genomic_DNA"/>
</dbReference>
<organism evidence="3 4">
    <name type="scientific">Postechiella marina</name>
    <dbReference type="NCBI Taxonomy" id="943941"/>
    <lineage>
        <taxon>Bacteria</taxon>
        <taxon>Pseudomonadati</taxon>
        <taxon>Bacteroidota</taxon>
        <taxon>Flavobacteriia</taxon>
        <taxon>Flavobacteriales</taxon>
        <taxon>Flavobacteriaceae</taxon>
        <taxon>Postechiella</taxon>
    </lineage>
</organism>
<dbReference type="Pfam" id="PF03629">
    <property type="entry name" value="SASA"/>
    <property type="match status" value="1"/>
</dbReference>
<dbReference type="InterPro" id="IPR036514">
    <property type="entry name" value="SGNH_hydro_sf"/>
</dbReference>
<gene>
    <name evidence="3" type="ORF">GCM10022291_25790</name>
</gene>
<feature type="domain" description="Sialate O-acetylesterase" evidence="2">
    <location>
        <begin position="23"/>
        <end position="284"/>
    </location>
</feature>
<keyword evidence="4" id="KW-1185">Reference proteome</keyword>
<reference evidence="4" key="1">
    <citation type="journal article" date="2019" name="Int. J. Syst. Evol. Microbiol.">
        <title>The Global Catalogue of Microorganisms (GCM) 10K type strain sequencing project: providing services to taxonomists for standard genome sequencing and annotation.</title>
        <authorList>
            <consortium name="The Broad Institute Genomics Platform"/>
            <consortium name="The Broad Institute Genome Sequencing Center for Infectious Disease"/>
            <person name="Wu L."/>
            <person name="Ma J."/>
        </authorList>
    </citation>
    <scope>NUCLEOTIDE SEQUENCE [LARGE SCALE GENOMIC DNA]</scope>
    <source>
        <strain evidence="4">JCM 17630</strain>
    </source>
</reference>
<dbReference type="RefSeq" id="WP_344788689.1">
    <property type="nucleotide sequence ID" value="NZ_BAABCA010000005.1"/>
</dbReference>
<evidence type="ECO:0000259" key="2">
    <source>
        <dbReference type="Pfam" id="PF03629"/>
    </source>
</evidence>
<dbReference type="InterPro" id="IPR005181">
    <property type="entry name" value="SASA"/>
</dbReference>
<protein>
    <recommendedName>
        <fullName evidence="2">Sialate O-acetylesterase domain-containing protein</fullName>
    </recommendedName>
</protein>
<keyword evidence="1" id="KW-0378">Hydrolase</keyword>
<dbReference type="Proteomes" id="UP001501496">
    <property type="component" value="Unassembled WGS sequence"/>
</dbReference>
<dbReference type="PANTHER" id="PTHR31988:SF19">
    <property type="entry name" value="9-O-ACETYL-N-ACETYLNEURAMINIC ACID DEACETYLASE-RELATED"/>
    <property type="match status" value="1"/>
</dbReference>